<proteinExistence type="predicted"/>
<dbReference type="AlphaFoldDB" id="A0A1E4RLL5"/>
<dbReference type="GeneID" id="30995737"/>
<reference evidence="2" key="1">
    <citation type="submission" date="2016-05" db="EMBL/GenBank/DDBJ databases">
        <title>Comparative genomics of biotechnologically important yeasts.</title>
        <authorList>
            <consortium name="DOE Joint Genome Institute"/>
            <person name="Riley R."/>
            <person name="Haridas S."/>
            <person name="Wolfe K.H."/>
            <person name="Lopes M.R."/>
            <person name="Hittinger C.T."/>
            <person name="Goker M."/>
            <person name="Salamov A."/>
            <person name="Wisecaver J."/>
            <person name="Long T.M."/>
            <person name="Aerts A.L."/>
            <person name="Barry K."/>
            <person name="Choi C."/>
            <person name="Clum A."/>
            <person name="Coughlan A.Y."/>
            <person name="Deshpande S."/>
            <person name="Douglass A.P."/>
            <person name="Hanson S.J."/>
            <person name="Klenk H.-P."/>
            <person name="Labutti K."/>
            <person name="Lapidus A."/>
            <person name="Lindquist E."/>
            <person name="Lipzen A."/>
            <person name="Meier-Kolthoff J.P."/>
            <person name="Ohm R.A."/>
            <person name="Otillar R.P."/>
            <person name="Pangilinan J."/>
            <person name="Peng Y."/>
            <person name="Rokas A."/>
            <person name="Rosa C.A."/>
            <person name="Scheuner C."/>
            <person name="Sibirny A.A."/>
            <person name="Slot J.C."/>
            <person name="Stielow J.B."/>
            <person name="Sun H."/>
            <person name="Kurtzman C.P."/>
            <person name="Blackwell M."/>
            <person name="Grigoriev I.V."/>
            <person name="Jeffries T.W."/>
        </authorList>
    </citation>
    <scope>NUCLEOTIDE SEQUENCE [LARGE SCALE GENOMIC DNA]</scope>
    <source>
        <strain evidence="2">NRRL Y-1933</strain>
    </source>
</reference>
<dbReference type="Proteomes" id="UP000095085">
    <property type="component" value="Unassembled WGS sequence"/>
</dbReference>
<sequence>MLHSSRLQTRTSLPYNEFLQFFNCPVSNCPVPTELDHAINIASIDTKEAFLLQRITPPLSEISLR</sequence>
<accession>A0A1E4RLL5</accession>
<gene>
    <name evidence="1" type="ORF">HYPBUDRAFT_152774</name>
</gene>
<evidence type="ECO:0000313" key="1">
    <source>
        <dbReference type="EMBL" id="ODV68153.1"/>
    </source>
</evidence>
<evidence type="ECO:0000313" key="2">
    <source>
        <dbReference type="Proteomes" id="UP000095085"/>
    </source>
</evidence>
<name>A0A1E4RLL5_9ASCO</name>
<dbReference type="EMBL" id="KV454540">
    <property type="protein sequence ID" value="ODV68153.1"/>
    <property type="molecule type" value="Genomic_DNA"/>
</dbReference>
<protein>
    <submittedName>
        <fullName evidence="1">Uncharacterized protein</fullName>
    </submittedName>
</protein>
<organism evidence="1 2">
    <name type="scientific">Hyphopichia burtonii NRRL Y-1933</name>
    <dbReference type="NCBI Taxonomy" id="984485"/>
    <lineage>
        <taxon>Eukaryota</taxon>
        <taxon>Fungi</taxon>
        <taxon>Dikarya</taxon>
        <taxon>Ascomycota</taxon>
        <taxon>Saccharomycotina</taxon>
        <taxon>Pichiomycetes</taxon>
        <taxon>Debaryomycetaceae</taxon>
        <taxon>Hyphopichia</taxon>
    </lineage>
</organism>
<keyword evidence="2" id="KW-1185">Reference proteome</keyword>
<dbReference type="RefSeq" id="XP_020077220.1">
    <property type="nucleotide sequence ID" value="XM_020221187.1"/>
</dbReference>